<dbReference type="PANTHER" id="PTHR43356:SF3">
    <property type="entry name" value="PHOSPHATE ACETYLTRANSFERASE"/>
    <property type="match status" value="1"/>
</dbReference>
<evidence type="ECO:0000313" key="4">
    <source>
        <dbReference type="Proteomes" id="UP000029644"/>
    </source>
</evidence>
<comment type="caution">
    <text evidence="1">The sequence shown here is derived from an EMBL/GenBank/DDBJ whole genome shotgun (WGS) entry which is preliminary data.</text>
</comment>
<accession>A0A090VBC4</accession>
<keyword evidence="1" id="KW-0808">Transferase</keyword>
<keyword evidence="1" id="KW-0012">Acyltransferase</keyword>
<protein>
    <submittedName>
        <fullName evidence="1">Phosphate acetyltransferase</fullName>
        <ecNumber evidence="1">2.3.1.8</ecNumber>
    </submittedName>
</protein>
<dbReference type="PANTHER" id="PTHR43356">
    <property type="entry name" value="PHOSPHATE ACETYLTRANSFERASE"/>
    <property type="match status" value="1"/>
</dbReference>
<dbReference type="Proteomes" id="UP000029644">
    <property type="component" value="Unassembled WGS sequence"/>
</dbReference>
<dbReference type="EMBL" id="BBNQ01000002">
    <property type="protein sequence ID" value="GAL61398.1"/>
    <property type="molecule type" value="Genomic_DNA"/>
</dbReference>
<dbReference type="EC" id="2.3.1.8" evidence="1"/>
<dbReference type="InterPro" id="IPR050500">
    <property type="entry name" value="Phos_Acetyltrans/Butyryltrans"/>
</dbReference>
<dbReference type="Proteomes" id="UP000029643">
    <property type="component" value="Unassembled WGS sequence"/>
</dbReference>
<dbReference type="SUPFAM" id="SSF52540">
    <property type="entry name" value="P-loop containing nucleoside triphosphate hydrolases"/>
    <property type="match status" value="1"/>
</dbReference>
<dbReference type="Gene3D" id="3.40.50.300">
    <property type="entry name" value="P-loop containing nucleotide triphosphate hydrolases"/>
    <property type="match status" value="1"/>
</dbReference>
<dbReference type="GO" id="GO:0008959">
    <property type="term" value="F:phosphate acetyltransferase activity"/>
    <property type="evidence" value="ECO:0007669"/>
    <property type="project" value="UniProtKB-EC"/>
</dbReference>
<reference evidence="3 4" key="1">
    <citation type="journal article" date="2014" name="Genome Announc.">
        <title>Draft Genome Sequences of Marine Flavobacterium Algibacter lectus Strains SS8 and NR4.</title>
        <authorList>
            <person name="Takatani N."/>
            <person name="Nakanishi M."/>
            <person name="Meirelles P."/>
            <person name="Mino S."/>
            <person name="Suda W."/>
            <person name="Oshima K."/>
            <person name="Hattori M."/>
            <person name="Ohkuma M."/>
            <person name="Hosokawa M."/>
            <person name="Miyashita K."/>
            <person name="Thompson F.L."/>
            <person name="Niwa A."/>
            <person name="Sawabe T."/>
            <person name="Sawabe T."/>
        </authorList>
    </citation>
    <scope>NUCLEOTIDE SEQUENCE [LARGE SCALE GENOMIC DNA]</scope>
    <source>
        <strain evidence="2">JCM 19274</strain>
        <strain evidence="1 4">JCM 19300</strain>
        <strain evidence="3">JCM19274</strain>
    </source>
</reference>
<evidence type="ECO:0000313" key="3">
    <source>
        <dbReference type="Proteomes" id="UP000029643"/>
    </source>
</evidence>
<gene>
    <name evidence="2" type="ORF">JCM19274_1868</name>
    <name evidence="1" type="ORF">JCM19300_4344</name>
</gene>
<name>A0A090VBC4_9FLAO</name>
<dbReference type="AlphaFoldDB" id="A0A090VBC4"/>
<sequence length="93" mass="10478">MSKGIYVATIEPNSGKSVIVLGLMRMLLGKTAKVGYFRPIIEDLEVGEMDNHINTVVSHFEIDINYKNTFAFTRNEVLDLYNQGKSGRLLTKL</sequence>
<dbReference type="Pfam" id="PF13500">
    <property type="entry name" value="AAA_26"/>
    <property type="match status" value="1"/>
</dbReference>
<evidence type="ECO:0000313" key="1">
    <source>
        <dbReference type="EMBL" id="GAL61398.1"/>
    </source>
</evidence>
<dbReference type="InterPro" id="IPR027417">
    <property type="entry name" value="P-loop_NTPase"/>
</dbReference>
<proteinExistence type="predicted"/>
<evidence type="ECO:0000313" key="2">
    <source>
        <dbReference type="EMBL" id="GAL79360.1"/>
    </source>
</evidence>
<organism evidence="1 4">
    <name type="scientific">Algibacter lectus</name>
    <dbReference type="NCBI Taxonomy" id="221126"/>
    <lineage>
        <taxon>Bacteria</taxon>
        <taxon>Pseudomonadati</taxon>
        <taxon>Bacteroidota</taxon>
        <taxon>Flavobacteriia</taxon>
        <taxon>Flavobacteriales</taxon>
        <taxon>Flavobacteriaceae</taxon>
        <taxon>Algibacter</taxon>
    </lineage>
</organism>
<dbReference type="EMBL" id="BBNU01000006">
    <property type="protein sequence ID" value="GAL79360.1"/>
    <property type="molecule type" value="Genomic_DNA"/>
</dbReference>